<feature type="transmembrane region" description="Helical" evidence="6">
    <location>
        <begin position="94"/>
        <end position="116"/>
    </location>
</feature>
<dbReference type="InterPro" id="IPR051401">
    <property type="entry name" value="GtrA_CellWall_Glycosyl"/>
</dbReference>
<organism evidence="8 9">
    <name type="scientific">Nocardia jinanensis</name>
    <dbReference type="NCBI Taxonomy" id="382504"/>
    <lineage>
        <taxon>Bacteria</taxon>
        <taxon>Bacillati</taxon>
        <taxon>Actinomycetota</taxon>
        <taxon>Actinomycetes</taxon>
        <taxon>Mycobacteriales</taxon>
        <taxon>Nocardiaceae</taxon>
        <taxon>Nocardia</taxon>
    </lineage>
</organism>
<dbReference type="RefSeq" id="WP_063000804.1">
    <property type="nucleotide sequence ID" value="NZ_BMMH01000034.1"/>
</dbReference>
<dbReference type="GO" id="GO:0005886">
    <property type="term" value="C:plasma membrane"/>
    <property type="evidence" value="ECO:0007669"/>
    <property type="project" value="TreeGrafter"/>
</dbReference>
<dbReference type="InterPro" id="IPR007267">
    <property type="entry name" value="GtrA_DPMS_TM"/>
</dbReference>
<evidence type="ECO:0000259" key="7">
    <source>
        <dbReference type="Pfam" id="PF04138"/>
    </source>
</evidence>
<sequence length="156" mass="16136">MTDSAGKPATAGGTALGEHADPGPLLRLVRRQELAFAVVGAVNTAMGIGLTIGWLWILGTAVPPSMAVTAAYATGVGIAFVLHRRLVFRVRGRLLRDFAGFLAVNSGGLVANALLLELTVTLLGFPPAPAAVVVMGAVAVGSYFGHRYISFRRPVG</sequence>
<proteinExistence type="inferred from homology"/>
<name>A0A917RYU5_9NOCA</name>
<evidence type="ECO:0000256" key="6">
    <source>
        <dbReference type="SAM" id="Phobius"/>
    </source>
</evidence>
<comment type="subcellular location">
    <subcellularLocation>
        <location evidence="1">Membrane</location>
        <topology evidence="1">Multi-pass membrane protein</topology>
    </subcellularLocation>
</comment>
<keyword evidence="9" id="KW-1185">Reference proteome</keyword>
<evidence type="ECO:0000313" key="9">
    <source>
        <dbReference type="Proteomes" id="UP000638263"/>
    </source>
</evidence>
<dbReference type="AlphaFoldDB" id="A0A917RYU5"/>
<dbReference type="Pfam" id="PF04138">
    <property type="entry name" value="GtrA_DPMS_TM"/>
    <property type="match status" value="1"/>
</dbReference>
<feature type="domain" description="GtrA/DPMS transmembrane" evidence="7">
    <location>
        <begin position="36"/>
        <end position="151"/>
    </location>
</feature>
<evidence type="ECO:0000256" key="3">
    <source>
        <dbReference type="ARBA" id="ARBA00022692"/>
    </source>
</evidence>
<keyword evidence="5 6" id="KW-0472">Membrane</keyword>
<evidence type="ECO:0000256" key="1">
    <source>
        <dbReference type="ARBA" id="ARBA00004141"/>
    </source>
</evidence>
<accession>A0A917RYU5</accession>
<dbReference type="Proteomes" id="UP000638263">
    <property type="component" value="Unassembled WGS sequence"/>
</dbReference>
<keyword evidence="4 6" id="KW-1133">Transmembrane helix</keyword>
<evidence type="ECO:0000256" key="2">
    <source>
        <dbReference type="ARBA" id="ARBA00009399"/>
    </source>
</evidence>
<dbReference type="PANTHER" id="PTHR38459">
    <property type="entry name" value="PROPHAGE BACTOPRENOL-LINKED GLUCOSE TRANSLOCASE HOMOLOG"/>
    <property type="match status" value="1"/>
</dbReference>
<protein>
    <recommendedName>
        <fullName evidence="7">GtrA/DPMS transmembrane domain-containing protein</fullName>
    </recommendedName>
</protein>
<gene>
    <name evidence="8" type="ORF">GCM10011588_68310</name>
</gene>
<feature type="transmembrane region" description="Helical" evidence="6">
    <location>
        <begin position="128"/>
        <end position="145"/>
    </location>
</feature>
<reference evidence="8" key="1">
    <citation type="journal article" date="2014" name="Int. J. Syst. Evol. Microbiol.">
        <title>Complete genome sequence of Corynebacterium casei LMG S-19264T (=DSM 44701T), isolated from a smear-ripened cheese.</title>
        <authorList>
            <consortium name="US DOE Joint Genome Institute (JGI-PGF)"/>
            <person name="Walter F."/>
            <person name="Albersmeier A."/>
            <person name="Kalinowski J."/>
            <person name="Ruckert C."/>
        </authorList>
    </citation>
    <scope>NUCLEOTIDE SEQUENCE</scope>
    <source>
        <strain evidence="8">CGMCC 4.3508</strain>
    </source>
</reference>
<feature type="transmembrane region" description="Helical" evidence="6">
    <location>
        <begin position="34"/>
        <end position="57"/>
    </location>
</feature>
<evidence type="ECO:0000256" key="5">
    <source>
        <dbReference type="ARBA" id="ARBA00023136"/>
    </source>
</evidence>
<keyword evidence="3 6" id="KW-0812">Transmembrane</keyword>
<dbReference type="GO" id="GO:0000271">
    <property type="term" value="P:polysaccharide biosynthetic process"/>
    <property type="evidence" value="ECO:0007669"/>
    <property type="project" value="InterPro"/>
</dbReference>
<reference evidence="8" key="2">
    <citation type="submission" date="2020-09" db="EMBL/GenBank/DDBJ databases">
        <authorList>
            <person name="Sun Q."/>
            <person name="Zhou Y."/>
        </authorList>
    </citation>
    <scope>NUCLEOTIDE SEQUENCE</scope>
    <source>
        <strain evidence="8">CGMCC 4.3508</strain>
    </source>
</reference>
<comment type="caution">
    <text evidence="8">The sequence shown here is derived from an EMBL/GenBank/DDBJ whole genome shotgun (WGS) entry which is preliminary data.</text>
</comment>
<comment type="similarity">
    <text evidence="2">Belongs to the GtrA family.</text>
</comment>
<evidence type="ECO:0000313" key="8">
    <source>
        <dbReference type="EMBL" id="GGL43865.1"/>
    </source>
</evidence>
<dbReference type="EMBL" id="BMMH01000034">
    <property type="protein sequence ID" value="GGL43865.1"/>
    <property type="molecule type" value="Genomic_DNA"/>
</dbReference>
<dbReference type="PANTHER" id="PTHR38459:SF1">
    <property type="entry name" value="PROPHAGE BACTOPRENOL-LINKED GLUCOSE TRANSLOCASE HOMOLOG"/>
    <property type="match status" value="1"/>
</dbReference>
<feature type="transmembrane region" description="Helical" evidence="6">
    <location>
        <begin position="63"/>
        <end position="82"/>
    </location>
</feature>
<evidence type="ECO:0000256" key="4">
    <source>
        <dbReference type="ARBA" id="ARBA00022989"/>
    </source>
</evidence>